<evidence type="ECO:0000313" key="6">
    <source>
        <dbReference type="EMBL" id="MBF0935533.1"/>
    </source>
</evidence>
<dbReference type="PANTHER" id="PTHR30146">
    <property type="entry name" value="LACI-RELATED TRANSCRIPTIONAL REPRESSOR"/>
    <property type="match status" value="1"/>
</dbReference>
<dbReference type="GO" id="GO:0003700">
    <property type="term" value="F:DNA-binding transcription factor activity"/>
    <property type="evidence" value="ECO:0007669"/>
    <property type="project" value="TreeGrafter"/>
</dbReference>
<dbReference type="InterPro" id="IPR046335">
    <property type="entry name" value="LacI/GalR-like_sensor"/>
</dbReference>
<dbReference type="AlphaFoldDB" id="A0A929MQ77"/>
<sequence>MKDANQFSAKATMKDVAERAGVGLGTVSRVVNGFRVKDSTYEKVQTAIRELNYQPDEYARGLKTNRSNIVALIVPTIWHPFFSQFAYHVEKELQQHHYKLLICNADGDASNEIEYIEMLKKNKVDGIIGITYSDIDKYILSSLPLVSIDRHFSENVYYVTSENYEGGQLAAKELLERGAKQLAYIGGTNIHENETVLRKAGFYDYAAKQGYNVAKLDMPEPIDDVEGRIRAFVEEHADLDGFFTVNDFMALHVMKVMQALGKSCPEDYQLIGFDGLKTAEGQDYLLSTIAQPIDQMAIAAVDLLMTLIKGQVQPSSHRVILPVHFREGGTTRKKMN</sequence>
<gene>
    <name evidence="6" type="ORF">HXK00_07845</name>
</gene>
<dbReference type="SUPFAM" id="SSF53822">
    <property type="entry name" value="Periplasmic binding protein-like I"/>
    <property type="match status" value="1"/>
</dbReference>
<name>A0A929MQ77_ABIDE</name>
<feature type="domain" description="HTH lacI-type" evidence="5">
    <location>
        <begin position="11"/>
        <end position="64"/>
    </location>
</feature>
<dbReference type="CDD" id="cd06291">
    <property type="entry name" value="PBP1_Qymf-like"/>
    <property type="match status" value="1"/>
</dbReference>
<dbReference type="SUPFAM" id="SSF47413">
    <property type="entry name" value="lambda repressor-like DNA-binding domains"/>
    <property type="match status" value="1"/>
</dbReference>
<dbReference type="InterPro" id="IPR000843">
    <property type="entry name" value="HTH_LacI"/>
</dbReference>
<dbReference type="PANTHER" id="PTHR30146:SF95">
    <property type="entry name" value="RIBOSE OPERON REPRESSOR"/>
    <property type="match status" value="1"/>
</dbReference>
<organism evidence="6 7">
    <name type="scientific">Abiotrophia defectiva</name>
    <name type="common">Streptococcus defectivus</name>
    <dbReference type="NCBI Taxonomy" id="46125"/>
    <lineage>
        <taxon>Bacteria</taxon>
        <taxon>Bacillati</taxon>
        <taxon>Bacillota</taxon>
        <taxon>Bacilli</taxon>
        <taxon>Lactobacillales</taxon>
        <taxon>Aerococcaceae</taxon>
        <taxon>Abiotrophia</taxon>
    </lineage>
</organism>
<evidence type="ECO:0000256" key="3">
    <source>
        <dbReference type="ARBA" id="ARBA00023125"/>
    </source>
</evidence>
<dbReference type="SMART" id="SM00354">
    <property type="entry name" value="HTH_LACI"/>
    <property type="match status" value="1"/>
</dbReference>
<dbReference type="Pfam" id="PF13377">
    <property type="entry name" value="Peripla_BP_3"/>
    <property type="match status" value="1"/>
</dbReference>
<dbReference type="GO" id="GO:0000976">
    <property type="term" value="F:transcription cis-regulatory region binding"/>
    <property type="evidence" value="ECO:0007669"/>
    <property type="project" value="TreeGrafter"/>
</dbReference>
<dbReference type="Pfam" id="PF00356">
    <property type="entry name" value="LacI"/>
    <property type="match status" value="1"/>
</dbReference>
<dbReference type="Gene3D" id="3.40.50.2300">
    <property type="match status" value="2"/>
</dbReference>
<dbReference type="InterPro" id="IPR028082">
    <property type="entry name" value="Peripla_BP_I"/>
</dbReference>
<keyword evidence="3 6" id="KW-0238">DNA-binding</keyword>
<dbReference type="EMBL" id="JABZFV010000269">
    <property type="protein sequence ID" value="MBF0935533.1"/>
    <property type="molecule type" value="Genomic_DNA"/>
</dbReference>
<dbReference type="Proteomes" id="UP000757900">
    <property type="component" value="Unassembled WGS sequence"/>
</dbReference>
<dbReference type="CDD" id="cd01392">
    <property type="entry name" value="HTH_LacI"/>
    <property type="match status" value="1"/>
</dbReference>
<dbReference type="PROSITE" id="PS50932">
    <property type="entry name" value="HTH_LACI_2"/>
    <property type="match status" value="1"/>
</dbReference>
<protein>
    <submittedName>
        <fullName evidence="6">LacI family DNA-binding transcriptional regulator</fullName>
    </submittedName>
</protein>
<evidence type="ECO:0000256" key="1">
    <source>
        <dbReference type="ARBA" id="ARBA00022491"/>
    </source>
</evidence>
<proteinExistence type="predicted"/>
<keyword evidence="4" id="KW-0804">Transcription</keyword>
<evidence type="ECO:0000256" key="2">
    <source>
        <dbReference type="ARBA" id="ARBA00023015"/>
    </source>
</evidence>
<dbReference type="PROSITE" id="PS00356">
    <property type="entry name" value="HTH_LACI_1"/>
    <property type="match status" value="1"/>
</dbReference>
<evidence type="ECO:0000259" key="5">
    <source>
        <dbReference type="PROSITE" id="PS50932"/>
    </source>
</evidence>
<keyword evidence="1" id="KW-0678">Repressor</keyword>
<dbReference type="RefSeq" id="WP_314329877.1">
    <property type="nucleotide sequence ID" value="NZ_CAUSBW010000004.1"/>
</dbReference>
<keyword evidence="2" id="KW-0805">Transcription regulation</keyword>
<accession>A0A929MQ77</accession>
<evidence type="ECO:0000256" key="4">
    <source>
        <dbReference type="ARBA" id="ARBA00023163"/>
    </source>
</evidence>
<dbReference type="InterPro" id="IPR010982">
    <property type="entry name" value="Lambda_DNA-bd_dom_sf"/>
</dbReference>
<dbReference type="Gene3D" id="1.10.260.40">
    <property type="entry name" value="lambda repressor-like DNA-binding domains"/>
    <property type="match status" value="1"/>
</dbReference>
<evidence type="ECO:0000313" key="7">
    <source>
        <dbReference type="Proteomes" id="UP000757900"/>
    </source>
</evidence>
<comment type="caution">
    <text evidence="6">The sequence shown here is derived from an EMBL/GenBank/DDBJ whole genome shotgun (WGS) entry which is preliminary data.</text>
</comment>
<dbReference type="PRINTS" id="PR00036">
    <property type="entry name" value="HTHLACI"/>
</dbReference>
<reference evidence="6" key="1">
    <citation type="submission" date="2020-04" db="EMBL/GenBank/DDBJ databases">
        <title>Deep metagenomics examines the oral microbiome during advanced dental caries in children, revealing novel taxa and co-occurrences with host molecules.</title>
        <authorList>
            <person name="Baker J.L."/>
            <person name="Morton J.T."/>
            <person name="Dinis M."/>
            <person name="Alvarez R."/>
            <person name="Tran N.C."/>
            <person name="Knight R."/>
            <person name="Edlund A."/>
        </authorList>
    </citation>
    <scope>NUCLEOTIDE SEQUENCE</scope>
    <source>
        <strain evidence="6">JCVI_23_bin.16</strain>
    </source>
</reference>